<dbReference type="Pfam" id="PF22811">
    <property type="entry name" value="Zn_ribbon_NrdR"/>
    <property type="match status" value="1"/>
</dbReference>
<dbReference type="GO" id="GO:0003677">
    <property type="term" value="F:DNA binding"/>
    <property type="evidence" value="ECO:0007669"/>
    <property type="project" value="UniProtKB-KW"/>
</dbReference>
<dbReference type="InterPro" id="IPR005144">
    <property type="entry name" value="ATP-cone_dom"/>
</dbReference>
<dbReference type="Pfam" id="PF03477">
    <property type="entry name" value="ATP-cone"/>
    <property type="match status" value="1"/>
</dbReference>
<keyword evidence="7" id="KW-0863">Zinc-finger</keyword>
<dbReference type="HAMAP" id="MF_00440">
    <property type="entry name" value="NrdR"/>
    <property type="match status" value="1"/>
</dbReference>
<evidence type="ECO:0000256" key="6">
    <source>
        <dbReference type="ARBA" id="ARBA00023163"/>
    </source>
</evidence>
<evidence type="ECO:0000313" key="10">
    <source>
        <dbReference type="Proteomes" id="UP000177040"/>
    </source>
</evidence>
<dbReference type="InterPro" id="IPR055173">
    <property type="entry name" value="NrdR-like_N"/>
</dbReference>
<comment type="function">
    <text evidence="7">Negatively regulates transcription of bacterial ribonucleotide reductase nrd genes and operons by binding to NrdR-boxes.</text>
</comment>
<gene>
    <name evidence="7" type="primary">nrdR</name>
    <name evidence="9" type="ORF">A2983_00235</name>
</gene>
<organism evidence="9 10">
    <name type="scientific">Candidatus Magasanikbacteria bacterium RIFCSPLOWO2_01_FULL_40_15</name>
    <dbReference type="NCBI Taxonomy" id="1798686"/>
    <lineage>
        <taxon>Bacteria</taxon>
        <taxon>Candidatus Magasanikiibacteriota</taxon>
    </lineage>
</organism>
<feature type="domain" description="ATP-cone" evidence="8">
    <location>
        <begin position="49"/>
        <end position="139"/>
    </location>
</feature>
<dbReference type="PANTHER" id="PTHR30455:SF2">
    <property type="entry name" value="TRANSCRIPTIONAL REPRESSOR NRDR"/>
    <property type="match status" value="1"/>
</dbReference>
<keyword evidence="4 7" id="KW-0805">Transcription regulation</keyword>
<evidence type="ECO:0000256" key="4">
    <source>
        <dbReference type="ARBA" id="ARBA00023015"/>
    </source>
</evidence>
<comment type="caution">
    <text evidence="9">The sequence shown here is derived from an EMBL/GenBank/DDBJ whole genome shotgun (WGS) entry which is preliminary data.</text>
</comment>
<evidence type="ECO:0000256" key="7">
    <source>
        <dbReference type="HAMAP-Rule" id="MF_00440"/>
    </source>
</evidence>
<reference evidence="9 10" key="1">
    <citation type="journal article" date="2016" name="Nat. Commun.">
        <title>Thousands of microbial genomes shed light on interconnected biogeochemical processes in an aquifer system.</title>
        <authorList>
            <person name="Anantharaman K."/>
            <person name="Brown C.T."/>
            <person name="Hug L.A."/>
            <person name="Sharon I."/>
            <person name="Castelle C.J."/>
            <person name="Probst A.J."/>
            <person name="Thomas B.C."/>
            <person name="Singh A."/>
            <person name="Wilkins M.J."/>
            <person name="Karaoz U."/>
            <person name="Brodie E.L."/>
            <person name="Williams K.H."/>
            <person name="Hubbard S.S."/>
            <person name="Banfield J.F."/>
        </authorList>
    </citation>
    <scope>NUCLEOTIDE SEQUENCE [LARGE SCALE GENOMIC DNA]</scope>
</reference>
<dbReference type="NCBIfam" id="TIGR00244">
    <property type="entry name" value="transcriptional regulator NrdR"/>
    <property type="match status" value="1"/>
</dbReference>
<name>A0A1F6N1P2_9BACT</name>
<accession>A0A1F6N1P2</accession>
<dbReference type="InterPro" id="IPR003796">
    <property type="entry name" value="RNR_NrdR-like"/>
</dbReference>
<evidence type="ECO:0000256" key="3">
    <source>
        <dbReference type="ARBA" id="ARBA00022840"/>
    </source>
</evidence>
<sequence length="157" mass="18769">MNCPVCRHKETKVIDSRMTTDGMSIRRRRECIECNYRFSTLEEMELLDIVVVKNNGRRESYSRPKLERGITHSLTKRPYTEDQFGQLIHGIETDIQKKKQREITSKDIGEIVMRQLRKFDKVAYIRFASIYRAFTDVSKFQKEVRLLQHDRSHKKKT</sequence>
<proteinExistence type="inferred from homology"/>
<keyword evidence="6 7" id="KW-0804">Transcription</keyword>
<dbReference type="Proteomes" id="UP000177040">
    <property type="component" value="Unassembled WGS sequence"/>
</dbReference>
<evidence type="ECO:0000256" key="2">
    <source>
        <dbReference type="ARBA" id="ARBA00022741"/>
    </source>
</evidence>
<feature type="zinc finger region" evidence="7">
    <location>
        <begin position="3"/>
        <end position="34"/>
    </location>
</feature>
<keyword evidence="3 7" id="KW-0067">ATP-binding</keyword>
<keyword evidence="5 7" id="KW-0238">DNA-binding</keyword>
<comment type="cofactor">
    <cofactor evidence="7">
        <name>Zn(2+)</name>
        <dbReference type="ChEBI" id="CHEBI:29105"/>
    </cofactor>
    <text evidence="7">Binds 1 zinc ion.</text>
</comment>
<dbReference type="GO" id="GO:0045892">
    <property type="term" value="P:negative regulation of DNA-templated transcription"/>
    <property type="evidence" value="ECO:0007669"/>
    <property type="project" value="UniProtKB-UniRule"/>
</dbReference>
<dbReference type="GO" id="GO:0008270">
    <property type="term" value="F:zinc ion binding"/>
    <property type="evidence" value="ECO:0007669"/>
    <property type="project" value="UniProtKB-UniRule"/>
</dbReference>
<dbReference type="EMBL" id="MFQH01000022">
    <property type="protein sequence ID" value="OGH77811.1"/>
    <property type="molecule type" value="Genomic_DNA"/>
</dbReference>
<dbReference type="PROSITE" id="PS51161">
    <property type="entry name" value="ATP_CONE"/>
    <property type="match status" value="1"/>
</dbReference>
<keyword evidence="7" id="KW-0479">Metal-binding</keyword>
<evidence type="ECO:0000256" key="5">
    <source>
        <dbReference type="ARBA" id="ARBA00023125"/>
    </source>
</evidence>
<comment type="similarity">
    <text evidence="7">Belongs to the NrdR family.</text>
</comment>
<keyword evidence="2 7" id="KW-0547">Nucleotide-binding</keyword>
<keyword evidence="7" id="KW-0862">Zinc</keyword>
<dbReference type="PANTHER" id="PTHR30455">
    <property type="entry name" value="TRANSCRIPTIONAL REPRESSOR NRDR"/>
    <property type="match status" value="1"/>
</dbReference>
<protein>
    <recommendedName>
        <fullName evidence="7">Transcriptional repressor NrdR</fullName>
    </recommendedName>
</protein>
<dbReference type="GO" id="GO:0005524">
    <property type="term" value="F:ATP binding"/>
    <property type="evidence" value="ECO:0007669"/>
    <property type="project" value="UniProtKB-UniRule"/>
</dbReference>
<dbReference type="AlphaFoldDB" id="A0A1F6N1P2"/>
<evidence type="ECO:0000259" key="8">
    <source>
        <dbReference type="PROSITE" id="PS51161"/>
    </source>
</evidence>
<evidence type="ECO:0000313" key="9">
    <source>
        <dbReference type="EMBL" id="OGH77811.1"/>
    </source>
</evidence>
<evidence type="ECO:0000256" key="1">
    <source>
        <dbReference type="ARBA" id="ARBA00022491"/>
    </source>
</evidence>
<keyword evidence="1 7" id="KW-0678">Repressor</keyword>